<dbReference type="AlphaFoldDB" id="A0A318S0G1"/>
<evidence type="ECO:0000313" key="1">
    <source>
        <dbReference type="EMBL" id="PYE50485.1"/>
    </source>
</evidence>
<name>A0A318S0G1_9DEIO</name>
<proteinExistence type="predicted"/>
<keyword evidence="2" id="KW-1185">Reference proteome</keyword>
<dbReference type="Proteomes" id="UP000248326">
    <property type="component" value="Unassembled WGS sequence"/>
</dbReference>
<accession>A0A318S0G1</accession>
<reference evidence="1 2" key="1">
    <citation type="submission" date="2018-06" db="EMBL/GenBank/DDBJ databases">
        <title>Genomic Encyclopedia of Type Strains, Phase IV (KMG-IV): sequencing the most valuable type-strain genomes for metagenomic binning, comparative biology and taxonomic classification.</title>
        <authorList>
            <person name="Goeker M."/>
        </authorList>
    </citation>
    <scope>NUCLEOTIDE SEQUENCE [LARGE SCALE GENOMIC DNA]</scope>
    <source>
        <strain evidence="1 2">DSM 18048</strain>
    </source>
</reference>
<protein>
    <submittedName>
        <fullName evidence="1">Uncharacterized protein</fullName>
    </submittedName>
</protein>
<evidence type="ECO:0000313" key="2">
    <source>
        <dbReference type="Proteomes" id="UP000248326"/>
    </source>
</evidence>
<sequence>MTEHQVRMAQEHGMHRVADFQRQAALERQVTRVSLRSRLGRALAMLAERLAPDIYATPEVSRPSVKEAGI</sequence>
<dbReference type="EMBL" id="QJSX01000017">
    <property type="protein sequence ID" value="PYE50485.1"/>
    <property type="molecule type" value="Genomic_DNA"/>
</dbReference>
<organism evidence="1 2">
    <name type="scientific">Deinococcus yavapaiensis KR-236</name>
    <dbReference type="NCBI Taxonomy" id="694435"/>
    <lineage>
        <taxon>Bacteria</taxon>
        <taxon>Thermotogati</taxon>
        <taxon>Deinococcota</taxon>
        <taxon>Deinococci</taxon>
        <taxon>Deinococcales</taxon>
        <taxon>Deinococcaceae</taxon>
        <taxon>Deinococcus</taxon>
    </lineage>
</organism>
<comment type="caution">
    <text evidence="1">The sequence shown here is derived from an EMBL/GenBank/DDBJ whole genome shotgun (WGS) entry which is preliminary data.</text>
</comment>
<gene>
    <name evidence="1" type="ORF">DES52_1173</name>
</gene>